<evidence type="ECO:0000256" key="1">
    <source>
        <dbReference type="PROSITE-ProRule" id="PRU00489"/>
    </source>
</evidence>
<gene>
    <name evidence="3" type="ORF">RHO25_008015</name>
</gene>
<evidence type="ECO:0008006" key="5">
    <source>
        <dbReference type="Google" id="ProtNLM"/>
    </source>
</evidence>
<dbReference type="Proteomes" id="UP001302367">
    <property type="component" value="Chromosome 5"/>
</dbReference>
<dbReference type="PANTHER" id="PTHR12829">
    <property type="entry name" value="N6-ADENOSINE-METHYLTRANSFERASE"/>
    <property type="match status" value="1"/>
</dbReference>
<protein>
    <recommendedName>
        <fullName evidence="5">Methyltransferase-like protein 4</fullName>
    </recommendedName>
</protein>
<comment type="similarity">
    <text evidence="1">Belongs to the MT-A70-like family.</text>
</comment>
<feature type="chain" id="PRO_5047274532" description="Methyltransferase-like protein 4" evidence="2">
    <location>
        <begin position="22"/>
        <end position="598"/>
    </location>
</feature>
<dbReference type="PANTHER" id="PTHR12829:SF4">
    <property type="entry name" value="N(6)-ADENINE-SPECIFIC METHYLTRANSFERASE METTL4"/>
    <property type="match status" value="1"/>
</dbReference>
<dbReference type="InterPro" id="IPR002052">
    <property type="entry name" value="DNA_methylase_N6_adenine_CS"/>
</dbReference>
<dbReference type="GeneID" id="35431235"/>
<evidence type="ECO:0000313" key="3">
    <source>
        <dbReference type="EMBL" id="WPB03376.1"/>
    </source>
</evidence>
<dbReference type="InterPro" id="IPR007757">
    <property type="entry name" value="MT-A70-like"/>
</dbReference>
<accession>A0ABZ0NV30</accession>
<dbReference type="PROSITE" id="PS51143">
    <property type="entry name" value="MT_A70"/>
    <property type="match status" value="1"/>
</dbReference>
<dbReference type="InterPro" id="IPR029063">
    <property type="entry name" value="SAM-dependent_MTases_sf"/>
</dbReference>
<dbReference type="Pfam" id="PF05063">
    <property type="entry name" value="MT-A70"/>
    <property type="match status" value="1"/>
</dbReference>
<keyword evidence="4" id="KW-1185">Reference proteome</keyword>
<reference evidence="3 4" key="1">
    <citation type="submission" date="2023-09" db="EMBL/GenBank/DDBJ databases">
        <title>Complete-Gapless Cercospora beticola genome.</title>
        <authorList>
            <person name="Wyatt N.A."/>
            <person name="Spanner R.E."/>
            <person name="Bolton M.D."/>
        </authorList>
    </citation>
    <scope>NUCLEOTIDE SEQUENCE [LARGE SCALE GENOMIC DNA]</scope>
    <source>
        <strain evidence="3">Cb09-40</strain>
    </source>
</reference>
<keyword evidence="2" id="KW-0732">Signal</keyword>
<feature type="signal peptide" evidence="2">
    <location>
        <begin position="1"/>
        <end position="21"/>
    </location>
</feature>
<dbReference type="PROSITE" id="PS00092">
    <property type="entry name" value="N6_MTASE"/>
    <property type="match status" value="1"/>
</dbReference>
<organism evidence="3 4">
    <name type="scientific">Cercospora beticola</name>
    <name type="common">Sugarbeet leaf spot fungus</name>
    <dbReference type="NCBI Taxonomy" id="122368"/>
    <lineage>
        <taxon>Eukaryota</taxon>
        <taxon>Fungi</taxon>
        <taxon>Dikarya</taxon>
        <taxon>Ascomycota</taxon>
        <taxon>Pezizomycotina</taxon>
        <taxon>Dothideomycetes</taxon>
        <taxon>Dothideomycetidae</taxon>
        <taxon>Mycosphaerellales</taxon>
        <taxon>Mycosphaerellaceae</taxon>
        <taxon>Cercospora</taxon>
    </lineage>
</organism>
<dbReference type="SUPFAM" id="SSF53335">
    <property type="entry name" value="S-adenosyl-L-methionine-dependent methyltransferases"/>
    <property type="match status" value="1"/>
</dbReference>
<dbReference type="RefSeq" id="XP_023449654.2">
    <property type="nucleotide sequence ID" value="XM_023600172.2"/>
</dbReference>
<evidence type="ECO:0000313" key="4">
    <source>
        <dbReference type="Proteomes" id="UP001302367"/>
    </source>
</evidence>
<proteinExistence type="inferred from homology"/>
<sequence length="598" mass="66459">MQNFRGLVLWSLLVFSPYGQAQSSNLTIAFSPAISESCASSSNASEVGAVTFTTADVPILNHCFNLDEVFRGSDSGNNTFTVPTGFTTSGDPSLVHYVLSNQEAFDPAANYSHVYYQQSFPVSRSQGSEEDDLPDNTAARLFQLYSGQNCENAIEISASEGQNTRPWYAYSCVSDGQCNVAAFSVKSFLNAENTIILIDIPRSIAAAQSTKEGPCTDFMLSVVALETPFPAQKCNNTRTVKSLANSAADDFLHQEYHTLLQRALDEVRSCHKDGWCQERPFISSRGVRNAKRKASDVLADNRSSELPTNILRNITQPCLTPPDVRFGREEGIEDGEYEPGSHLWNYSRNAGTMILTHHDLNTASSTDYGFRIPADATFFLANCSNTEVFHDIVEQRKLKFDFILLDPPWPNRSVKRTHKTPGTSYATISTLQDISNLLLNMNLSQLLSETGYVGVWITNKAAIRALVLGPGGLFEHWGVDLCEEWIWLKTTVHGEPVTPLEGMWNGKKPYEVLLVGKKKVTGTAEAGNITRRVMIAVPDLHSRKPCLKKMIETLVGTNGNVLEVFARHLVTGWWSWGDECFKFNWQGYWQGAEECKRP</sequence>
<name>A0ABZ0NV30_CERBT</name>
<dbReference type="EMBL" id="CP134188">
    <property type="protein sequence ID" value="WPB03376.1"/>
    <property type="molecule type" value="Genomic_DNA"/>
</dbReference>
<evidence type="ECO:0000256" key="2">
    <source>
        <dbReference type="SAM" id="SignalP"/>
    </source>
</evidence>